<evidence type="ECO:0000313" key="14">
    <source>
        <dbReference type="EnsemblMetazoa" id="CJA03998.1"/>
    </source>
</evidence>
<organism evidence="14 15">
    <name type="scientific">Caenorhabditis japonica</name>
    <dbReference type="NCBI Taxonomy" id="281687"/>
    <lineage>
        <taxon>Eukaryota</taxon>
        <taxon>Metazoa</taxon>
        <taxon>Ecdysozoa</taxon>
        <taxon>Nematoda</taxon>
        <taxon>Chromadorea</taxon>
        <taxon>Rhabditida</taxon>
        <taxon>Rhabditina</taxon>
        <taxon>Rhabditomorpha</taxon>
        <taxon>Rhabditoidea</taxon>
        <taxon>Rhabditidae</taxon>
        <taxon>Peloderinae</taxon>
        <taxon>Caenorhabditis</taxon>
    </lineage>
</organism>
<protein>
    <recommendedName>
        <fullName evidence="3">ubiquitinyl hydrolase 1</fullName>
        <ecNumber evidence="3">3.4.19.12</ecNumber>
    </recommendedName>
</protein>
<evidence type="ECO:0000256" key="2">
    <source>
        <dbReference type="ARBA" id="ARBA00004123"/>
    </source>
</evidence>
<evidence type="ECO:0000256" key="1">
    <source>
        <dbReference type="ARBA" id="ARBA00000707"/>
    </source>
</evidence>
<evidence type="ECO:0000256" key="6">
    <source>
        <dbReference type="ARBA" id="ARBA00022801"/>
    </source>
</evidence>
<evidence type="ECO:0000256" key="8">
    <source>
        <dbReference type="ARBA" id="ARBA00023015"/>
    </source>
</evidence>
<evidence type="ECO:0000256" key="11">
    <source>
        <dbReference type="PROSITE-ProRule" id="PRU00331"/>
    </source>
</evidence>
<dbReference type="PANTHER" id="PTHR14159:SF0">
    <property type="entry name" value="ATAXIN-3-RELATED"/>
    <property type="match status" value="1"/>
</dbReference>
<dbReference type="Gene3D" id="1.10.287.10">
    <property type="entry name" value="S15/NS1, RNA-binding"/>
    <property type="match status" value="1"/>
</dbReference>
<reference evidence="14" key="2">
    <citation type="submission" date="2022-06" db="UniProtKB">
        <authorList>
            <consortium name="EnsemblMetazoa"/>
        </authorList>
    </citation>
    <scope>IDENTIFICATION</scope>
    <source>
        <strain evidence="14">DF5081</strain>
    </source>
</reference>
<keyword evidence="5" id="KW-0833">Ubl conjugation pathway</keyword>
<evidence type="ECO:0000259" key="13">
    <source>
        <dbReference type="PROSITE" id="PS50957"/>
    </source>
</evidence>
<dbReference type="Gene3D" id="3.90.70.40">
    <property type="match status" value="1"/>
</dbReference>
<dbReference type="PROSITE" id="PS50957">
    <property type="entry name" value="JOSEPHIN"/>
    <property type="match status" value="1"/>
</dbReference>
<keyword evidence="6 11" id="KW-0378">Hydrolase</keyword>
<evidence type="ECO:0000256" key="3">
    <source>
        <dbReference type="ARBA" id="ARBA00012759"/>
    </source>
</evidence>
<dbReference type="GO" id="GO:0006508">
    <property type="term" value="P:proteolysis"/>
    <property type="evidence" value="ECO:0007669"/>
    <property type="project" value="UniProtKB-KW"/>
</dbReference>
<feature type="compositionally biased region" description="Pro residues" evidence="12">
    <location>
        <begin position="254"/>
        <end position="263"/>
    </location>
</feature>
<comment type="catalytic activity">
    <reaction evidence="1">
        <text>Thiol-dependent hydrolysis of ester, thioester, amide, peptide and isopeptide bonds formed by the C-terminal Gly of ubiquitin (a 76-residue protein attached to proteins as an intracellular targeting signal).</text>
        <dbReference type="EC" id="3.4.19.12"/>
    </reaction>
</comment>
<dbReference type="InterPro" id="IPR033865">
    <property type="entry name" value="Ataxin-3"/>
</dbReference>
<dbReference type="Pfam" id="PF02099">
    <property type="entry name" value="Josephin"/>
    <property type="match status" value="1"/>
</dbReference>
<name>A0A8R1DIU6_CAEJA</name>
<dbReference type="EC" id="3.4.19.12" evidence="3"/>
<keyword evidence="8" id="KW-0805">Transcription regulation</keyword>
<evidence type="ECO:0000256" key="5">
    <source>
        <dbReference type="ARBA" id="ARBA00022786"/>
    </source>
</evidence>
<dbReference type="Proteomes" id="UP000005237">
    <property type="component" value="Unassembled WGS sequence"/>
</dbReference>
<proteinExistence type="predicted"/>
<keyword evidence="7" id="KW-0788">Thiol protease</keyword>
<evidence type="ECO:0000256" key="7">
    <source>
        <dbReference type="ARBA" id="ARBA00022807"/>
    </source>
</evidence>
<feature type="active site" evidence="11">
    <location>
        <position position="118"/>
    </location>
</feature>
<dbReference type="EnsemblMetazoa" id="CJA03998.1">
    <property type="protein sequence ID" value="CJA03998.1"/>
    <property type="gene ID" value="WBGene00123202"/>
</dbReference>
<feature type="domain" description="Josephin" evidence="13">
    <location>
        <begin position="3"/>
        <end position="164"/>
    </location>
</feature>
<dbReference type="AlphaFoldDB" id="A0A8R1DIU6"/>
<evidence type="ECO:0000256" key="10">
    <source>
        <dbReference type="ARBA" id="ARBA00023242"/>
    </source>
</evidence>
<dbReference type="PANTHER" id="PTHR14159">
    <property type="entry name" value="ATAXIN-3-RELATED"/>
    <property type="match status" value="1"/>
</dbReference>
<keyword evidence="4" id="KW-0645">Protease</keyword>
<dbReference type="GO" id="GO:0005634">
    <property type="term" value="C:nucleus"/>
    <property type="evidence" value="ECO:0007669"/>
    <property type="project" value="UniProtKB-SubCell"/>
</dbReference>
<dbReference type="InterPro" id="IPR006155">
    <property type="entry name" value="Josephin"/>
</dbReference>
<comment type="subcellular location">
    <subcellularLocation>
        <location evidence="2">Nucleus</location>
    </subcellularLocation>
</comment>
<feature type="region of interest" description="Disordered" evidence="12">
    <location>
        <begin position="243"/>
        <end position="281"/>
    </location>
</feature>
<evidence type="ECO:0000256" key="9">
    <source>
        <dbReference type="ARBA" id="ARBA00023163"/>
    </source>
</evidence>
<keyword evidence="9" id="KW-0804">Transcription</keyword>
<feature type="active site" evidence="11">
    <location>
        <position position="103"/>
    </location>
</feature>
<evidence type="ECO:0000256" key="12">
    <source>
        <dbReference type="SAM" id="MobiDB-lite"/>
    </source>
</evidence>
<feature type="active site" evidence="11">
    <location>
        <position position="16"/>
    </location>
</feature>
<dbReference type="GO" id="GO:0016579">
    <property type="term" value="P:protein deubiquitination"/>
    <property type="evidence" value="ECO:0007669"/>
    <property type="project" value="InterPro"/>
</dbReference>
<keyword evidence="10" id="KW-0539">Nucleus</keyword>
<keyword evidence="15" id="KW-1185">Reference proteome</keyword>
<dbReference type="SMART" id="SM01246">
    <property type="entry name" value="Josephin"/>
    <property type="match status" value="1"/>
</dbReference>
<dbReference type="GO" id="GO:0004843">
    <property type="term" value="F:cysteine-type deubiquitinase activity"/>
    <property type="evidence" value="ECO:0007669"/>
    <property type="project" value="UniProtKB-EC"/>
</dbReference>
<sequence length="281" mass="32909">MSINPIYFKHQQTAVCAHHALNMLLQRSLYTYDNLRDMAREMRMKQYYANTNMDYIEYFSIQVIQKALDEFSLKLRNMETPLMYQYKTNPLIARAYMCNLREHWFVLRKFGSQWFELDSKYLRPFLLPDFYLPELINQLSAKGYKIYVVEGNLPSCYADNKISLSPVVPPSRNEQKKRKMVQMPSNSVGRRLGQIMETSDTQEDYGLAIAIANSVESKKREREENEQLKKAIAMSLEYRTLSKPAAEPVETPILSPPTPPDSPMPRSEQKWRSGKQFTTIF</sequence>
<reference evidence="15" key="1">
    <citation type="submission" date="2010-08" db="EMBL/GenBank/DDBJ databases">
        <authorList>
            <consortium name="Caenorhabditis japonica Sequencing Consortium"/>
            <person name="Wilson R.K."/>
        </authorList>
    </citation>
    <scope>NUCLEOTIDE SEQUENCE [LARGE SCALE GENOMIC DNA]</scope>
    <source>
        <strain evidence="15">DF5081</strain>
    </source>
</reference>
<evidence type="ECO:0000256" key="4">
    <source>
        <dbReference type="ARBA" id="ARBA00022670"/>
    </source>
</evidence>
<evidence type="ECO:0000313" key="15">
    <source>
        <dbReference type="Proteomes" id="UP000005237"/>
    </source>
</evidence>
<accession>A0A8R1DIU6</accession>